<organism evidence="7 8">
    <name type="scientific">Desulfomonile tiedjei</name>
    <dbReference type="NCBI Taxonomy" id="2358"/>
    <lineage>
        <taxon>Bacteria</taxon>
        <taxon>Pseudomonadati</taxon>
        <taxon>Thermodesulfobacteriota</taxon>
        <taxon>Desulfomonilia</taxon>
        <taxon>Desulfomonilales</taxon>
        <taxon>Desulfomonilaceae</taxon>
        <taxon>Desulfomonile</taxon>
    </lineage>
</organism>
<keyword evidence="3 6" id="KW-0812">Transmembrane</keyword>
<reference evidence="7" key="1">
    <citation type="submission" date="2020-07" db="EMBL/GenBank/DDBJ databases">
        <title>Huge and variable diversity of episymbiotic CPR bacteria and DPANN archaea in groundwater ecosystems.</title>
        <authorList>
            <person name="He C.Y."/>
            <person name="Keren R."/>
            <person name="Whittaker M."/>
            <person name="Farag I.F."/>
            <person name="Doudna J."/>
            <person name="Cate J.H.D."/>
            <person name="Banfield J.F."/>
        </authorList>
    </citation>
    <scope>NUCLEOTIDE SEQUENCE</scope>
    <source>
        <strain evidence="7">NC_groundwater_1664_Pr3_B-0.1um_52_9</strain>
    </source>
</reference>
<sequence length="329" mass="35242">MRDKRHPSLSWALVVGVLALLPFVTPGTYVTGVMCFVALYATLACGMAVLLEQAGLFSLAHPTFFGLGAYVAGMLAANEILPPWAGIIVAAIVVALIAYLIGAPLLRLRGYYLACATFGLLFIVEIVLAQSGSITGGHDGLMGIPPLSVFGFTLGGDLDYYFISWGLCLGCVWFFSNLMKSRVGRAVKALHDSEVAASSVGINVPRCKLHVFVLTAIMASLAGSIFCFYLQFTTPSMFGFPLLTELFTMIVIGGPATLHGPVLGSVVLIWLREAIHVYLKDVLPKLTAEVDAVFFGILIVAILIFMPEGLAGSLDRLAHFVRRHLGRSS</sequence>
<dbReference type="InterPro" id="IPR001851">
    <property type="entry name" value="ABC_transp_permease"/>
</dbReference>
<keyword evidence="4 6" id="KW-1133">Transmembrane helix</keyword>
<feature type="transmembrane region" description="Helical" evidence="6">
    <location>
        <begin position="30"/>
        <end position="51"/>
    </location>
</feature>
<evidence type="ECO:0000313" key="8">
    <source>
        <dbReference type="Proteomes" id="UP000807825"/>
    </source>
</evidence>
<feature type="transmembrane region" description="Helical" evidence="6">
    <location>
        <begin position="160"/>
        <end position="178"/>
    </location>
</feature>
<feature type="transmembrane region" description="Helical" evidence="6">
    <location>
        <begin position="83"/>
        <end position="103"/>
    </location>
</feature>
<name>A0A9D6V4I7_9BACT</name>
<evidence type="ECO:0000256" key="2">
    <source>
        <dbReference type="ARBA" id="ARBA00022475"/>
    </source>
</evidence>
<feature type="transmembrane region" description="Helical" evidence="6">
    <location>
        <begin position="211"/>
        <end position="232"/>
    </location>
</feature>
<dbReference type="AlphaFoldDB" id="A0A9D6V4I7"/>
<keyword evidence="2" id="KW-1003">Cell membrane</keyword>
<feature type="transmembrane region" description="Helical" evidence="6">
    <location>
        <begin position="58"/>
        <end position="77"/>
    </location>
</feature>
<accession>A0A9D6V4I7</accession>
<dbReference type="Pfam" id="PF02653">
    <property type="entry name" value="BPD_transp_2"/>
    <property type="match status" value="1"/>
</dbReference>
<dbReference type="EMBL" id="JACRDE010000366">
    <property type="protein sequence ID" value="MBI5250593.1"/>
    <property type="molecule type" value="Genomic_DNA"/>
</dbReference>
<feature type="transmembrane region" description="Helical" evidence="6">
    <location>
        <begin position="292"/>
        <end position="314"/>
    </location>
</feature>
<evidence type="ECO:0000256" key="4">
    <source>
        <dbReference type="ARBA" id="ARBA00022989"/>
    </source>
</evidence>
<keyword evidence="5 6" id="KW-0472">Membrane</keyword>
<evidence type="ECO:0000256" key="5">
    <source>
        <dbReference type="ARBA" id="ARBA00023136"/>
    </source>
</evidence>
<protein>
    <submittedName>
        <fullName evidence="7">Branched-chain amino acid ABC transporter permease</fullName>
    </submittedName>
</protein>
<dbReference type="GO" id="GO:0015658">
    <property type="term" value="F:branched-chain amino acid transmembrane transporter activity"/>
    <property type="evidence" value="ECO:0007669"/>
    <property type="project" value="InterPro"/>
</dbReference>
<evidence type="ECO:0000256" key="3">
    <source>
        <dbReference type="ARBA" id="ARBA00022692"/>
    </source>
</evidence>
<dbReference type="InterPro" id="IPR043428">
    <property type="entry name" value="LivM-like"/>
</dbReference>
<evidence type="ECO:0000256" key="1">
    <source>
        <dbReference type="ARBA" id="ARBA00004651"/>
    </source>
</evidence>
<comment type="subcellular location">
    <subcellularLocation>
        <location evidence="1">Cell membrane</location>
        <topology evidence="1">Multi-pass membrane protein</topology>
    </subcellularLocation>
</comment>
<proteinExistence type="predicted"/>
<dbReference type="PANTHER" id="PTHR30482:SF18">
    <property type="entry name" value="BRANCHED AMINO ACID TRANSPORT SYSTEM PERMEASE"/>
    <property type="match status" value="1"/>
</dbReference>
<dbReference type="GO" id="GO:0005886">
    <property type="term" value="C:plasma membrane"/>
    <property type="evidence" value="ECO:0007669"/>
    <property type="project" value="UniProtKB-SubCell"/>
</dbReference>
<feature type="transmembrane region" description="Helical" evidence="6">
    <location>
        <begin position="110"/>
        <end position="129"/>
    </location>
</feature>
<dbReference type="CDD" id="cd06581">
    <property type="entry name" value="TM_PBP1_LivM_like"/>
    <property type="match status" value="1"/>
</dbReference>
<dbReference type="Proteomes" id="UP000807825">
    <property type="component" value="Unassembled WGS sequence"/>
</dbReference>
<evidence type="ECO:0000256" key="6">
    <source>
        <dbReference type="SAM" id="Phobius"/>
    </source>
</evidence>
<feature type="transmembrane region" description="Helical" evidence="6">
    <location>
        <begin position="7"/>
        <end position="24"/>
    </location>
</feature>
<feature type="transmembrane region" description="Helical" evidence="6">
    <location>
        <begin position="247"/>
        <end position="271"/>
    </location>
</feature>
<evidence type="ECO:0000313" key="7">
    <source>
        <dbReference type="EMBL" id="MBI5250593.1"/>
    </source>
</evidence>
<dbReference type="PANTHER" id="PTHR30482">
    <property type="entry name" value="HIGH-AFFINITY BRANCHED-CHAIN AMINO ACID TRANSPORT SYSTEM PERMEASE"/>
    <property type="match status" value="1"/>
</dbReference>
<comment type="caution">
    <text evidence="7">The sequence shown here is derived from an EMBL/GenBank/DDBJ whole genome shotgun (WGS) entry which is preliminary data.</text>
</comment>
<gene>
    <name evidence="7" type="ORF">HY912_13970</name>
</gene>